<reference evidence="2 5" key="2">
    <citation type="submission" date="2023-07" db="EMBL/GenBank/DDBJ databases">
        <title>Strategy for survival of the halotoleranting strain Dietzia MX2 from the Yakshinskoe mineral salts deposit.</title>
        <authorList>
            <person name="Kharitonova M.A."/>
            <person name="Kupriyanova-Ashina F.G."/>
            <person name="Shakirov T.R."/>
            <person name="Vafina M.S."/>
            <person name="Ilinskaya O.N."/>
        </authorList>
    </citation>
    <scope>NUCLEOTIDE SEQUENCE [LARGE SCALE GENOMIC DNA]</scope>
    <source>
        <strain evidence="2 5">MX2</strain>
    </source>
</reference>
<accession>A0A365P937</accession>
<dbReference type="PROSITE" id="PS50244">
    <property type="entry name" value="S5A_REDUCTASE"/>
    <property type="match status" value="1"/>
</dbReference>
<name>A0A365P937_9ACTN</name>
<feature type="transmembrane region" description="Helical" evidence="1">
    <location>
        <begin position="33"/>
        <end position="52"/>
    </location>
</feature>
<evidence type="ECO:0000313" key="3">
    <source>
        <dbReference type="EMBL" id="RBA33946.1"/>
    </source>
</evidence>
<dbReference type="InterPro" id="IPR010721">
    <property type="entry name" value="UstE-like"/>
</dbReference>
<dbReference type="Proteomes" id="UP001172702">
    <property type="component" value="Unassembled WGS sequence"/>
</dbReference>
<comment type="caution">
    <text evidence="3">The sequence shown here is derived from an EMBL/GenBank/DDBJ whole genome shotgun (WGS) entry which is preliminary data.</text>
</comment>
<evidence type="ECO:0000313" key="4">
    <source>
        <dbReference type="Proteomes" id="UP000252187"/>
    </source>
</evidence>
<dbReference type="EMBL" id="QNTT01000028">
    <property type="protein sequence ID" value="RBA33946.1"/>
    <property type="molecule type" value="Genomic_DNA"/>
</dbReference>
<feature type="transmembrane region" description="Helical" evidence="1">
    <location>
        <begin position="242"/>
        <end position="261"/>
    </location>
</feature>
<reference evidence="3 4" key="1">
    <citation type="submission" date="2018-06" db="EMBL/GenBank/DDBJ databases">
        <title>Whole genome sequencing of four bacterial strains from South Shetland trench revealing bio-synthetic gene clusters.</title>
        <authorList>
            <person name="Abdel-Mageed W.M."/>
            <person name="Lehri B."/>
            <person name="Jarmusch S.A."/>
            <person name="Miranda K."/>
            <person name="Goodfellow M."/>
            <person name="Jaspars M."/>
            <person name="Karlyshev A.V."/>
        </authorList>
    </citation>
    <scope>NUCLEOTIDE SEQUENCE [LARGE SCALE GENOMIC DNA]</scope>
    <source>
        <strain evidence="3 4">SST1</strain>
    </source>
</reference>
<dbReference type="EMBL" id="JAUHTB010000022">
    <property type="protein sequence ID" value="MDN4507372.1"/>
    <property type="molecule type" value="Genomic_DNA"/>
</dbReference>
<evidence type="ECO:0000256" key="1">
    <source>
        <dbReference type="SAM" id="Phobius"/>
    </source>
</evidence>
<proteinExistence type="predicted"/>
<sequence length="294" mass="32833">MSRGASLLRITVAYVIAIAAGLAWLVWGPDTGQLWLDGLIADIVATLVIFGFSRIFGNSSTYDAYWSVIPPLLAFYWWVAADAGVNDVRWWLMMAVLVAWAIRLTANWVRTFPGMHHEDWRYPLVRERAGKFGLVADLMGIHVFPTLVVFAGLIPVYVVATRAGQPLGWLDIVAFAVGIAALALETVADLQMHRFLATRTPGQVMQTGVWSWSRHPNYVGECGIWLSMALFGLAAWPGAWWVFVGAAAMLAMFLGVSIPMMERRSLERRPEYDDVVQRVSRFLPRPPRKATARV</sequence>
<keyword evidence="1" id="KW-0472">Membrane</keyword>
<dbReference type="Pfam" id="PF06966">
    <property type="entry name" value="DUF1295"/>
    <property type="match status" value="1"/>
</dbReference>
<evidence type="ECO:0000313" key="5">
    <source>
        <dbReference type="Proteomes" id="UP001172702"/>
    </source>
</evidence>
<feature type="transmembrane region" description="Helical" evidence="1">
    <location>
        <begin position="166"/>
        <end position="184"/>
    </location>
</feature>
<organism evidence="3 4">
    <name type="scientific">Dietzia maris</name>
    <dbReference type="NCBI Taxonomy" id="37915"/>
    <lineage>
        <taxon>Bacteria</taxon>
        <taxon>Bacillati</taxon>
        <taxon>Actinomycetota</taxon>
        <taxon>Actinomycetes</taxon>
        <taxon>Mycobacteriales</taxon>
        <taxon>Dietziaceae</taxon>
        <taxon>Dietzia</taxon>
    </lineage>
</organism>
<keyword evidence="5" id="KW-1185">Reference proteome</keyword>
<feature type="transmembrane region" description="Helical" evidence="1">
    <location>
        <begin position="132"/>
        <end position="160"/>
    </location>
</feature>
<keyword evidence="1" id="KW-0812">Transmembrane</keyword>
<feature type="transmembrane region" description="Helical" evidence="1">
    <location>
        <begin position="64"/>
        <end position="84"/>
    </location>
</feature>
<gene>
    <name evidence="3" type="ORF">DQ226_11125</name>
    <name evidence="2" type="ORF">QYF62_15095</name>
</gene>
<protein>
    <submittedName>
        <fullName evidence="3">DUF1295 domain-containing protein</fullName>
    </submittedName>
</protein>
<feature type="transmembrane region" description="Helical" evidence="1">
    <location>
        <begin position="7"/>
        <end position="27"/>
    </location>
</feature>
<keyword evidence="1" id="KW-1133">Transmembrane helix</keyword>
<dbReference type="PANTHER" id="PTHR32251">
    <property type="entry name" value="3-OXO-5-ALPHA-STEROID 4-DEHYDROGENASE"/>
    <property type="match status" value="1"/>
</dbReference>
<dbReference type="Gene3D" id="1.20.120.1630">
    <property type="match status" value="1"/>
</dbReference>
<dbReference type="Proteomes" id="UP000252187">
    <property type="component" value="Unassembled WGS sequence"/>
</dbReference>
<dbReference type="PANTHER" id="PTHR32251:SF23">
    <property type="entry name" value="3-OXO-5-ALPHA-STEROID 4-DEHYDROGENASE (DUF1295)"/>
    <property type="match status" value="1"/>
</dbReference>
<dbReference type="AlphaFoldDB" id="A0A365P937"/>
<dbReference type="RefSeq" id="WP_069388668.1">
    <property type="nucleotide sequence ID" value="NZ_JAPWIO010000025.1"/>
</dbReference>
<evidence type="ECO:0000313" key="2">
    <source>
        <dbReference type="EMBL" id="MDN4507372.1"/>
    </source>
</evidence>
<dbReference type="GO" id="GO:0016020">
    <property type="term" value="C:membrane"/>
    <property type="evidence" value="ECO:0007669"/>
    <property type="project" value="TreeGrafter"/>
</dbReference>